<proteinExistence type="predicted"/>
<gene>
    <name evidence="1" type="ORF">S12H4_32626</name>
</gene>
<organism evidence="1">
    <name type="scientific">marine sediment metagenome</name>
    <dbReference type="NCBI Taxonomy" id="412755"/>
    <lineage>
        <taxon>unclassified sequences</taxon>
        <taxon>metagenomes</taxon>
        <taxon>ecological metagenomes</taxon>
    </lineage>
</organism>
<dbReference type="AlphaFoldDB" id="X1TWG6"/>
<reference evidence="1" key="1">
    <citation type="journal article" date="2014" name="Front. Microbiol.">
        <title>High frequency of phylogenetically diverse reductive dehalogenase-homologous genes in deep subseafloor sedimentary metagenomes.</title>
        <authorList>
            <person name="Kawai M."/>
            <person name="Futagami T."/>
            <person name="Toyoda A."/>
            <person name="Takaki Y."/>
            <person name="Nishi S."/>
            <person name="Hori S."/>
            <person name="Arai W."/>
            <person name="Tsubouchi T."/>
            <person name="Morono Y."/>
            <person name="Uchiyama I."/>
            <person name="Ito T."/>
            <person name="Fujiyama A."/>
            <person name="Inagaki F."/>
            <person name="Takami H."/>
        </authorList>
    </citation>
    <scope>NUCLEOTIDE SEQUENCE</scope>
    <source>
        <strain evidence="1">Expedition CK06-06</strain>
    </source>
</reference>
<comment type="caution">
    <text evidence="1">The sequence shown here is derived from an EMBL/GenBank/DDBJ whole genome shotgun (WGS) entry which is preliminary data.</text>
</comment>
<name>X1TWG6_9ZZZZ</name>
<accession>X1TWG6</accession>
<dbReference type="EMBL" id="BARW01019145">
    <property type="protein sequence ID" value="GAI91910.1"/>
    <property type="molecule type" value="Genomic_DNA"/>
</dbReference>
<protein>
    <submittedName>
        <fullName evidence="1">Uncharacterized protein</fullName>
    </submittedName>
</protein>
<evidence type="ECO:0000313" key="1">
    <source>
        <dbReference type="EMBL" id="GAI91910.1"/>
    </source>
</evidence>
<sequence length="56" mass="6519">MNDKQVKLEVTLKLRFTESKEDELKLIEIMKESISNIAHFTTRGTAEVEKVVIKKK</sequence>